<accession>A0ABS7ZZ04</accession>
<sequence length="332" mass="37334">MNRRNAIKLATIASSLLLTPSTMGQTIIDKSKVKNKALIAPLVVHLGKIDFLLFSDGQMTFDKAQPTFAPMVSKIDFEAGAEKLHLQKNIIDLGINIMLIQKSDKTILIDAGMGKHFGDNQGKLLENLIHAGIDPRSITNILITHGHRDHIGGIISLDRTQNFPNAKYHIAKKEYDFWMSDIPDFSHSKLSAEQIKATVSFTKNILEKIDSKLEKFEPGEKLFGFIQTELAVGHTPGQTIFTITSEEKSVKNIVDVFHTPLMVAQPDWGVCLDVDFNQGIKTRIRLLEESFANKTLLMSSHLPWPGLGYIDKENDQYNWNAFKYYTPTNIQL</sequence>
<dbReference type="InterPro" id="IPR036866">
    <property type="entry name" value="RibonucZ/Hydroxyglut_hydro"/>
</dbReference>
<dbReference type="CDD" id="cd07720">
    <property type="entry name" value="OPHC2-like_MBL-fold"/>
    <property type="match status" value="1"/>
</dbReference>
<reference evidence="7 8" key="1">
    <citation type="submission" date="2021-09" db="EMBL/GenBank/DDBJ databases">
        <title>Genome sequencing and assembly of Chryseobacterium sp. RG1.</title>
        <authorList>
            <person name="Chhetri G."/>
        </authorList>
    </citation>
    <scope>NUCLEOTIDE SEQUENCE [LARGE SCALE GENOMIC DNA]</scope>
    <source>
        <strain evidence="7 8">RG1</strain>
    </source>
</reference>
<proteinExistence type="inferred from homology"/>
<comment type="caution">
    <text evidence="7">The sequence shown here is derived from an EMBL/GenBank/DDBJ whole genome shotgun (WGS) entry which is preliminary data.</text>
</comment>
<keyword evidence="2" id="KW-0479">Metal-binding</keyword>
<dbReference type="PANTHER" id="PTHR42978:SF6">
    <property type="entry name" value="QUORUM-QUENCHING LACTONASE YTNP-RELATED"/>
    <property type="match status" value="1"/>
</dbReference>
<evidence type="ECO:0000256" key="4">
    <source>
        <dbReference type="ARBA" id="ARBA00022833"/>
    </source>
</evidence>
<evidence type="ECO:0000313" key="7">
    <source>
        <dbReference type="EMBL" id="MCA6066407.1"/>
    </source>
</evidence>
<dbReference type="Proteomes" id="UP000618240">
    <property type="component" value="Unassembled WGS sequence"/>
</dbReference>
<organism evidence="7 8">
    <name type="scientific">Chryseobacterium tagetis</name>
    <dbReference type="NCBI Taxonomy" id="2801334"/>
    <lineage>
        <taxon>Bacteria</taxon>
        <taxon>Pseudomonadati</taxon>
        <taxon>Bacteroidota</taxon>
        <taxon>Flavobacteriia</taxon>
        <taxon>Flavobacteriales</taxon>
        <taxon>Weeksellaceae</taxon>
        <taxon>Chryseobacterium group</taxon>
        <taxon>Chryseobacterium</taxon>
    </lineage>
</organism>
<keyword evidence="8" id="KW-1185">Reference proteome</keyword>
<keyword evidence="5" id="KW-0732">Signal</keyword>
<protein>
    <submittedName>
        <fullName evidence="7">MBL fold metallo-hydrolase</fullName>
    </submittedName>
</protein>
<feature type="signal peptide" evidence="5">
    <location>
        <begin position="1"/>
        <end position="24"/>
    </location>
</feature>
<name>A0ABS7ZZ04_9FLAO</name>
<comment type="similarity">
    <text evidence="1">Belongs to the metallo-beta-lactamase superfamily.</text>
</comment>
<dbReference type="InterPro" id="IPR001279">
    <property type="entry name" value="Metallo-B-lactamas"/>
</dbReference>
<keyword evidence="3" id="KW-0378">Hydrolase</keyword>
<dbReference type="RefSeq" id="WP_225686553.1">
    <property type="nucleotide sequence ID" value="NZ_JAERSE020000001.1"/>
</dbReference>
<dbReference type="SUPFAM" id="SSF56281">
    <property type="entry name" value="Metallo-hydrolase/oxidoreductase"/>
    <property type="match status" value="1"/>
</dbReference>
<feature type="domain" description="Metallo-beta-lactamase" evidence="6">
    <location>
        <begin position="94"/>
        <end position="301"/>
    </location>
</feature>
<keyword evidence="4" id="KW-0862">Zinc</keyword>
<evidence type="ECO:0000256" key="2">
    <source>
        <dbReference type="ARBA" id="ARBA00022723"/>
    </source>
</evidence>
<dbReference type="EMBL" id="JAERSE020000001">
    <property type="protein sequence ID" value="MCA6066407.1"/>
    <property type="molecule type" value="Genomic_DNA"/>
</dbReference>
<gene>
    <name evidence="7" type="ORF">JI747_004395</name>
</gene>
<dbReference type="SMART" id="SM00849">
    <property type="entry name" value="Lactamase_B"/>
    <property type="match status" value="1"/>
</dbReference>
<dbReference type="InterPro" id="IPR051013">
    <property type="entry name" value="MBL_superfamily_lactonases"/>
</dbReference>
<dbReference type="Gene3D" id="3.60.15.10">
    <property type="entry name" value="Ribonuclease Z/Hydroxyacylglutathione hydrolase-like"/>
    <property type="match status" value="1"/>
</dbReference>
<dbReference type="PANTHER" id="PTHR42978">
    <property type="entry name" value="QUORUM-QUENCHING LACTONASE YTNP-RELATED-RELATED"/>
    <property type="match status" value="1"/>
</dbReference>
<evidence type="ECO:0000256" key="5">
    <source>
        <dbReference type="SAM" id="SignalP"/>
    </source>
</evidence>
<feature type="chain" id="PRO_5046348102" evidence="5">
    <location>
        <begin position="25"/>
        <end position="332"/>
    </location>
</feature>
<dbReference type="Pfam" id="PF00753">
    <property type="entry name" value="Lactamase_B"/>
    <property type="match status" value="1"/>
</dbReference>
<evidence type="ECO:0000256" key="3">
    <source>
        <dbReference type="ARBA" id="ARBA00022801"/>
    </source>
</evidence>
<evidence type="ECO:0000313" key="8">
    <source>
        <dbReference type="Proteomes" id="UP000618240"/>
    </source>
</evidence>
<evidence type="ECO:0000259" key="6">
    <source>
        <dbReference type="SMART" id="SM00849"/>
    </source>
</evidence>
<evidence type="ECO:0000256" key="1">
    <source>
        <dbReference type="ARBA" id="ARBA00007749"/>
    </source>
</evidence>